<dbReference type="AlphaFoldDB" id="A0A395GSH5"/>
<keyword evidence="2" id="KW-1185">Reference proteome</keyword>
<dbReference type="Proteomes" id="UP000249402">
    <property type="component" value="Unassembled WGS sequence"/>
</dbReference>
<proteinExistence type="predicted"/>
<gene>
    <name evidence="1" type="ORF">BO80DRAFT_157544</name>
</gene>
<dbReference type="RefSeq" id="XP_025572813.1">
    <property type="nucleotide sequence ID" value="XM_025713835.1"/>
</dbReference>
<accession>A0A395GSH5</accession>
<organism evidence="1 2">
    <name type="scientific">Aspergillus ibericus CBS 121593</name>
    <dbReference type="NCBI Taxonomy" id="1448316"/>
    <lineage>
        <taxon>Eukaryota</taxon>
        <taxon>Fungi</taxon>
        <taxon>Dikarya</taxon>
        <taxon>Ascomycota</taxon>
        <taxon>Pezizomycotina</taxon>
        <taxon>Eurotiomycetes</taxon>
        <taxon>Eurotiomycetidae</taxon>
        <taxon>Eurotiales</taxon>
        <taxon>Aspergillaceae</taxon>
        <taxon>Aspergillus</taxon>
        <taxon>Aspergillus subgen. Circumdati</taxon>
    </lineage>
</organism>
<protein>
    <submittedName>
        <fullName evidence="1">Uncharacterized protein</fullName>
    </submittedName>
</protein>
<dbReference type="EMBL" id="KZ824453">
    <property type="protein sequence ID" value="RAK98485.1"/>
    <property type="molecule type" value="Genomic_DNA"/>
</dbReference>
<name>A0A395GSH5_9EURO</name>
<reference evidence="1 2" key="1">
    <citation type="submission" date="2018-02" db="EMBL/GenBank/DDBJ databases">
        <title>The genomes of Aspergillus section Nigri reveals drivers in fungal speciation.</title>
        <authorList>
            <consortium name="DOE Joint Genome Institute"/>
            <person name="Vesth T.C."/>
            <person name="Nybo J."/>
            <person name="Theobald S."/>
            <person name="Brandl J."/>
            <person name="Frisvad J.C."/>
            <person name="Nielsen K.F."/>
            <person name="Lyhne E.K."/>
            <person name="Kogle M.E."/>
            <person name="Kuo A."/>
            <person name="Riley R."/>
            <person name="Clum A."/>
            <person name="Nolan M."/>
            <person name="Lipzen A."/>
            <person name="Salamov A."/>
            <person name="Henrissat B."/>
            <person name="Wiebenga A."/>
            <person name="De vries R.P."/>
            <person name="Grigoriev I.V."/>
            <person name="Mortensen U.H."/>
            <person name="Andersen M.R."/>
            <person name="Baker S.E."/>
        </authorList>
    </citation>
    <scope>NUCLEOTIDE SEQUENCE [LARGE SCALE GENOMIC DNA]</scope>
    <source>
        <strain evidence="1 2">CBS 121593</strain>
    </source>
</reference>
<dbReference type="VEuPathDB" id="FungiDB:BO80DRAFT_157544"/>
<evidence type="ECO:0000313" key="1">
    <source>
        <dbReference type="EMBL" id="RAK98485.1"/>
    </source>
</evidence>
<dbReference type="GeneID" id="37218700"/>
<evidence type="ECO:0000313" key="2">
    <source>
        <dbReference type="Proteomes" id="UP000249402"/>
    </source>
</evidence>
<sequence>MACSVETGAPWSGESILRPVTYAASRAKSQTRLLRLEVQYNDAETIQPSGSTVFMLKRPPTALELNSQRSNKYAPLFRLSLADREKSPCMRSTGGHQDLTATSFWTFSSVLRNSELLYPNPEWCFWIYCSQAWCNLDLIWPSAPTTALALANDAA</sequence>